<dbReference type="InterPro" id="IPR016032">
    <property type="entry name" value="Sig_transdc_resp-reg_C-effctor"/>
</dbReference>
<proteinExistence type="predicted"/>
<comment type="caution">
    <text evidence="2">The sequence shown here is derived from an EMBL/GenBank/DDBJ whole genome shotgun (WGS) entry which is preliminary data.</text>
</comment>
<evidence type="ECO:0000259" key="1">
    <source>
        <dbReference type="SMART" id="SM00421"/>
    </source>
</evidence>
<evidence type="ECO:0000313" key="2">
    <source>
        <dbReference type="EMBL" id="OWK28568.1"/>
    </source>
</evidence>
<dbReference type="Gene3D" id="1.10.10.10">
    <property type="entry name" value="Winged helix-like DNA-binding domain superfamily/Winged helix DNA-binding domain"/>
    <property type="match status" value="1"/>
</dbReference>
<dbReference type="Proteomes" id="UP000197783">
    <property type="component" value="Unassembled WGS sequence"/>
</dbReference>
<dbReference type="OrthoDB" id="7425190at2"/>
<organism evidence="2 3">
    <name type="scientific">Sphingomonas mucosissima</name>
    <dbReference type="NCBI Taxonomy" id="370959"/>
    <lineage>
        <taxon>Bacteria</taxon>
        <taxon>Pseudomonadati</taxon>
        <taxon>Pseudomonadota</taxon>
        <taxon>Alphaproteobacteria</taxon>
        <taxon>Sphingomonadales</taxon>
        <taxon>Sphingomonadaceae</taxon>
        <taxon>Sphingomonas</taxon>
    </lineage>
</organism>
<dbReference type="RefSeq" id="WP_088334521.1">
    <property type="nucleotide sequence ID" value="NZ_NBBJ01000005.1"/>
</dbReference>
<dbReference type="GO" id="GO:0006355">
    <property type="term" value="P:regulation of DNA-templated transcription"/>
    <property type="evidence" value="ECO:0007669"/>
    <property type="project" value="InterPro"/>
</dbReference>
<reference evidence="2 3" key="1">
    <citation type="submission" date="2017-03" db="EMBL/GenBank/DDBJ databases">
        <title>Genome sequence of Sphingomonas mucosissima DSM 17494.</title>
        <authorList>
            <person name="Poehlein A."/>
            <person name="Wuebbeler J.H."/>
            <person name="Steinbuechel A."/>
            <person name="Daniel R."/>
        </authorList>
    </citation>
    <scope>NUCLEOTIDE SEQUENCE [LARGE SCALE GENOMIC DNA]</scope>
    <source>
        <strain evidence="2 3">DSM 17494</strain>
    </source>
</reference>
<keyword evidence="3" id="KW-1185">Reference proteome</keyword>
<dbReference type="AlphaFoldDB" id="A0A245ZFQ6"/>
<evidence type="ECO:0000313" key="3">
    <source>
        <dbReference type="Proteomes" id="UP000197783"/>
    </source>
</evidence>
<gene>
    <name evidence="2" type="ORF">SPMU_28290</name>
</gene>
<dbReference type="SUPFAM" id="SSF46894">
    <property type="entry name" value="C-terminal effector domain of the bipartite response regulators"/>
    <property type="match status" value="1"/>
</dbReference>
<protein>
    <recommendedName>
        <fullName evidence="1">HTH luxR-type domain-containing protein</fullName>
    </recommendedName>
</protein>
<dbReference type="EMBL" id="NBBJ01000005">
    <property type="protein sequence ID" value="OWK28568.1"/>
    <property type="molecule type" value="Genomic_DNA"/>
</dbReference>
<dbReference type="GO" id="GO:0003677">
    <property type="term" value="F:DNA binding"/>
    <property type="evidence" value="ECO:0007669"/>
    <property type="project" value="InterPro"/>
</dbReference>
<dbReference type="SMART" id="SM00421">
    <property type="entry name" value="HTH_LUXR"/>
    <property type="match status" value="1"/>
</dbReference>
<name>A0A245ZFQ6_9SPHN</name>
<dbReference type="InterPro" id="IPR000792">
    <property type="entry name" value="Tscrpt_reg_LuxR_C"/>
</dbReference>
<dbReference type="InterPro" id="IPR036388">
    <property type="entry name" value="WH-like_DNA-bd_sf"/>
</dbReference>
<sequence length="359" mass="38598">MPQKIANQFLEAAIEPARWLDVLQRVAQQTQSKHAQIIGVGPSFSFGFNWVNDMDASAHAAADRAELMAPTINFRVAAGATRPPQTISWEDDYAALRPSLADQSYLDLCSDLDIPFGCQTNLLVEDDGLIGFALLRAHRNGPTDAETRAMFARVCASAGAAVALQVALERESYKLVAGSFEAMNLACFVLDRTMSVRAISRGADALLADGTLRLADGRVAAPSLAVQRRLTAAMATIGERRAGAASVAAPTPAGVLMLKVHRLPDREWNMGFAPFAILIAKRPPAADSADAAFLRETYGLTASEAEIALLLRLGRTRAQICTARAITGETLRSHLRSLFGKLGVRRETEAIHLLHALLS</sequence>
<accession>A0A245ZFQ6</accession>
<feature type="domain" description="HTH luxR-type" evidence="1">
    <location>
        <begin position="297"/>
        <end position="354"/>
    </location>
</feature>